<dbReference type="NCBIfam" id="TIGR00055">
    <property type="entry name" value="uppS"/>
    <property type="match status" value="1"/>
</dbReference>
<sequence length="256" mass="28365">MPEAIQSAATPDVGTPSRPVPPRHVAIIMDGNGRWAKERGLPRREGHRRGVEAVRRSVRCASERGIGFLTLFSFSSENWSRPPDEVAYLLSLLRLFIRKDLIELHQANVKVRIIGERDSLQPDLVRLLAEAETMTAANTGLTLVIAFNYGARNEIARAARRIAEAVAAGTLAPAEIDETTISAHLDTAGIPDPDLVIRTSGEQRISNFLLWQCAYSEFVFLPARWPDFDELAFDRAVADFCERDRRFGGLSARTGA</sequence>
<dbReference type="NCBIfam" id="NF011405">
    <property type="entry name" value="PRK14830.1"/>
    <property type="match status" value="1"/>
</dbReference>
<dbReference type="GO" id="GO:0008834">
    <property type="term" value="F:ditrans,polycis-undecaprenyl-diphosphate synthase [(2E,6E)-farnesyl-diphosphate specific] activity"/>
    <property type="evidence" value="ECO:0007669"/>
    <property type="project" value="TreeGrafter"/>
</dbReference>
<comment type="subunit">
    <text evidence="2">Homodimer.</text>
</comment>
<gene>
    <name evidence="4" type="ORF">F0357_05115</name>
</gene>
<dbReference type="NCBIfam" id="NF011408">
    <property type="entry name" value="PRK14834.1"/>
    <property type="match status" value="1"/>
</dbReference>
<dbReference type="EMBL" id="VWNA01000001">
    <property type="protein sequence ID" value="MQT12055.1"/>
    <property type="molecule type" value="Genomic_DNA"/>
</dbReference>
<feature type="binding site" evidence="2">
    <location>
        <begin position="75"/>
        <end position="77"/>
    </location>
    <ligand>
        <name>substrate</name>
    </ligand>
</feature>
<feature type="binding site" evidence="2">
    <location>
        <position position="198"/>
    </location>
    <ligand>
        <name>substrate</name>
    </ligand>
</feature>
<comment type="cofactor">
    <cofactor evidence="2">
        <name>Mg(2+)</name>
        <dbReference type="ChEBI" id="CHEBI:18420"/>
    </cofactor>
    <text evidence="2">Binds 2 magnesium ions per subunit.</text>
</comment>
<evidence type="ECO:0000313" key="4">
    <source>
        <dbReference type="EMBL" id="MQT12055.1"/>
    </source>
</evidence>
<comment type="caution">
    <text evidence="4">The sequence shown here is derived from an EMBL/GenBank/DDBJ whole genome shotgun (WGS) entry which is preliminary data.</text>
</comment>
<dbReference type="Pfam" id="PF01255">
    <property type="entry name" value="Prenyltransf"/>
    <property type="match status" value="1"/>
</dbReference>
<dbReference type="SUPFAM" id="SSF64005">
    <property type="entry name" value="Undecaprenyl diphosphate synthase"/>
    <property type="match status" value="1"/>
</dbReference>
<keyword evidence="2" id="KW-0460">Magnesium</keyword>
<dbReference type="PANTHER" id="PTHR10291">
    <property type="entry name" value="DEHYDRODOLICHYL DIPHOSPHATE SYNTHASE FAMILY MEMBER"/>
    <property type="match status" value="1"/>
</dbReference>
<accession>A0A6A7XZZ7</accession>
<dbReference type="GO" id="GO:0005829">
    <property type="term" value="C:cytosol"/>
    <property type="evidence" value="ECO:0007669"/>
    <property type="project" value="TreeGrafter"/>
</dbReference>
<dbReference type="EC" id="2.5.1.-" evidence="2"/>
<name>A0A6A7XZZ7_9HYPH</name>
<comment type="similarity">
    <text evidence="2">Belongs to the UPP synthase family.</text>
</comment>
<feature type="binding site" evidence="2">
    <location>
        <position position="81"/>
    </location>
    <ligand>
        <name>substrate</name>
    </ligand>
</feature>
<organism evidence="4 5">
    <name type="scientific">Segnochrobactrum spirostomi</name>
    <dbReference type="NCBI Taxonomy" id="2608987"/>
    <lineage>
        <taxon>Bacteria</taxon>
        <taxon>Pseudomonadati</taxon>
        <taxon>Pseudomonadota</taxon>
        <taxon>Alphaproteobacteria</taxon>
        <taxon>Hyphomicrobiales</taxon>
        <taxon>Segnochrobactraceae</taxon>
        <taxon>Segnochrobactrum</taxon>
    </lineage>
</organism>
<reference evidence="4 5" key="1">
    <citation type="submission" date="2019-09" db="EMBL/GenBank/DDBJ databases">
        <title>Segnochrobactrum spirostomi gen. nov., sp. nov., isolated from the ciliate Spirostomum cf. yagiui and description of a novel family, Segnochrobactraceae fam. nov. within the order Rhizobiales of the class Alphaproteobacteria.</title>
        <authorList>
            <person name="Akter S."/>
            <person name="Shazib S.U.A."/>
            <person name="Shin M.K."/>
        </authorList>
    </citation>
    <scope>NUCLEOTIDE SEQUENCE [LARGE SCALE GENOMIC DNA]</scope>
    <source>
        <strain evidence="4 5">Sp-1</strain>
    </source>
</reference>
<feature type="binding site" evidence="2">
    <location>
        <position position="30"/>
    </location>
    <ligand>
        <name>Mg(2+)</name>
        <dbReference type="ChEBI" id="CHEBI:18420"/>
    </ligand>
</feature>
<dbReference type="PANTHER" id="PTHR10291:SF0">
    <property type="entry name" value="DEHYDRODOLICHYL DIPHOSPHATE SYNTHASE 2"/>
    <property type="match status" value="1"/>
</dbReference>
<feature type="binding site" evidence="2">
    <location>
        <position position="47"/>
    </location>
    <ligand>
        <name>substrate</name>
    </ligand>
</feature>
<keyword evidence="2" id="KW-0479">Metal-binding</keyword>
<protein>
    <recommendedName>
        <fullName evidence="2">Isoprenyl transferase</fullName>
        <ecNumber evidence="2">2.5.1.-</ecNumber>
    </recommendedName>
</protein>
<feature type="active site" evidence="2">
    <location>
        <position position="30"/>
    </location>
</feature>
<feature type="binding site" evidence="2">
    <location>
        <position position="35"/>
    </location>
    <ligand>
        <name>substrate</name>
    </ligand>
</feature>
<comment type="function">
    <text evidence="2">Catalyzes the condensation of isopentenyl diphosphate (IPP) with allylic pyrophosphates generating different type of terpenoids.</text>
</comment>
<feature type="binding site" evidence="2">
    <location>
        <position position="43"/>
    </location>
    <ligand>
        <name>substrate</name>
    </ligand>
</feature>
<dbReference type="FunFam" id="3.40.1180.10:FF:000001">
    <property type="entry name" value="(2E,6E)-farnesyl-diphosphate-specific ditrans,polycis-undecaprenyl-diphosphate synthase"/>
    <property type="match status" value="1"/>
</dbReference>
<dbReference type="Gene3D" id="3.40.1180.10">
    <property type="entry name" value="Decaprenyl diphosphate synthase-like"/>
    <property type="match status" value="1"/>
</dbReference>
<feature type="region of interest" description="Disordered" evidence="3">
    <location>
        <begin position="1"/>
        <end position="21"/>
    </location>
</feature>
<feature type="binding site" evidence="2">
    <location>
        <begin position="204"/>
        <end position="206"/>
    </location>
    <ligand>
        <name>substrate</name>
    </ligand>
</feature>
<evidence type="ECO:0000256" key="1">
    <source>
        <dbReference type="ARBA" id="ARBA00022679"/>
    </source>
</evidence>
<dbReference type="GO" id="GO:0016094">
    <property type="term" value="P:polyprenol biosynthetic process"/>
    <property type="evidence" value="ECO:0007669"/>
    <property type="project" value="TreeGrafter"/>
</dbReference>
<feature type="binding site" evidence="2">
    <location>
        <position position="79"/>
    </location>
    <ligand>
        <name>substrate</name>
    </ligand>
</feature>
<feature type="binding site" evidence="2">
    <location>
        <position position="217"/>
    </location>
    <ligand>
        <name>Mg(2+)</name>
        <dbReference type="ChEBI" id="CHEBI:18420"/>
    </ligand>
</feature>
<evidence type="ECO:0000256" key="2">
    <source>
        <dbReference type="HAMAP-Rule" id="MF_01139"/>
    </source>
</evidence>
<dbReference type="CDD" id="cd00475">
    <property type="entry name" value="Cis_IPPS"/>
    <property type="match status" value="1"/>
</dbReference>
<dbReference type="InterPro" id="IPR018520">
    <property type="entry name" value="UPP_synth-like_CS"/>
</dbReference>
<dbReference type="AlphaFoldDB" id="A0A6A7XZZ7"/>
<evidence type="ECO:0000313" key="5">
    <source>
        <dbReference type="Proteomes" id="UP000332515"/>
    </source>
</evidence>
<keyword evidence="1 2" id="KW-0808">Transferase</keyword>
<proteinExistence type="inferred from homology"/>
<dbReference type="HAMAP" id="MF_01139">
    <property type="entry name" value="ISPT"/>
    <property type="match status" value="1"/>
</dbReference>
<keyword evidence="5" id="KW-1185">Reference proteome</keyword>
<feature type="binding site" evidence="2">
    <location>
        <begin position="31"/>
        <end position="34"/>
    </location>
    <ligand>
        <name>substrate</name>
    </ligand>
</feature>
<dbReference type="GO" id="GO:0000287">
    <property type="term" value="F:magnesium ion binding"/>
    <property type="evidence" value="ECO:0007669"/>
    <property type="project" value="UniProtKB-UniRule"/>
</dbReference>
<dbReference type="InterPro" id="IPR036424">
    <property type="entry name" value="UPP_synth-like_sf"/>
</dbReference>
<feature type="active site" description="Proton acceptor" evidence="2">
    <location>
        <position position="78"/>
    </location>
</feature>
<dbReference type="PROSITE" id="PS01066">
    <property type="entry name" value="UPP_SYNTHASE"/>
    <property type="match status" value="1"/>
</dbReference>
<dbReference type="InterPro" id="IPR001441">
    <property type="entry name" value="UPP_synth-like"/>
</dbReference>
<dbReference type="Proteomes" id="UP000332515">
    <property type="component" value="Unassembled WGS sequence"/>
</dbReference>
<evidence type="ECO:0000256" key="3">
    <source>
        <dbReference type="SAM" id="MobiDB-lite"/>
    </source>
</evidence>